<dbReference type="Gene3D" id="1.10.10.10">
    <property type="entry name" value="Winged helix-like DNA-binding domain superfamily/Winged helix DNA-binding domain"/>
    <property type="match status" value="1"/>
</dbReference>
<evidence type="ECO:0000259" key="3">
    <source>
        <dbReference type="PROSITE" id="PS51702"/>
    </source>
</evidence>
<protein>
    <recommendedName>
        <fullName evidence="6">Integrase</fullName>
    </recommendedName>
</protein>
<feature type="domain" description="HTH Mu-type" evidence="3">
    <location>
        <begin position="2"/>
        <end position="67"/>
    </location>
</feature>
<name>A0A0J1K5D8_9GAMM</name>
<dbReference type="Gene3D" id="3.30.420.10">
    <property type="entry name" value="Ribonuclease H-like superfamily/Ribonuclease H"/>
    <property type="match status" value="1"/>
</dbReference>
<gene>
    <name evidence="4" type="ORF">ABT56_00485</name>
</gene>
<evidence type="ECO:0000256" key="1">
    <source>
        <dbReference type="SAM" id="Coils"/>
    </source>
</evidence>
<accession>A0A0J1K5D8</accession>
<feature type="coiled-coil region" evidence="1">
    <location>
        <begin position="661"/>
        <end position="688"/>
    </location>
</feature>
<reference evidence="4 5" key="1">
    <citation type="submission" date="2015-05" db="EMBL/GenBank/DDBJ databases">
        <title>Photobacterium galathea sp. nov.</title>
        <authorList>
            <person name="Machado H."/>
            <person name="Gram L."/>
        </authorList>
    </citation>
    <scope>NUCLEOTIDE SEQUENCE [LARGE SCALE GENOMIC DNA]</scope>
    <source>
        <strain evidence="4 5">CGMCC 1.12159</strain>
    </source>
</reference>
<keyword evidence="5" id="KW-1185">Reference proteome</keyword>
<dbReference type="InterPro" id="IPR003314">
    <property type="entry name" value="Mu-type_HTH"/>
</dbReference>
<sequence length="741" mass="84227">MSKEWYTALELSEAPGLPSASFSIRRKAEKESWKSRKRQKGKGLEYHISSLPDETKAHLAKQEIKDLCITDTAASDGALAVKSIELAEKLDGKGKQKRKAQSLIAFNSLSGEQQTKANAKLVILKAREMYLKPFVDVNRLTAGESQFIEEYNRKALGIESWVYSAIKQISWRTCRRWAELLDKSGMAALAGNYSGNKRQGKIEQQPDLQNYLMAVITGKPHLAQRPHVLHRMVEEKHGSYPHWDIPSPSSIGRWIAKWMADNGAKFSYLTNPDAYNSKHRPLFGKMYPWIQAPNDCWEFDSTPTDVQLRVNGKLVRYSIIAAIDVYTRRVKLLLSPTSSSEGICLLLRKCLLDWGVPNKDGIARTDNGSDYVSKRVTAIFDMLDIDQSKANPFSGWEKPYIERFFRTLSQGLFELLPGYIGHSVSDRQQIEAAKAFAQRIGEGKKKAQQEALALALTPEELETIMNDWLEHRYNHTAREGLNGKTPFQVYTESGYRPRVVADAHSLDYLLNYIGDASVIRGQVSAQKVKYTAPELMNPDWDRKRVRVFLDPNDVGRATLYPVDSWDCFIEAVNIDLVGRAIDPAAFREQRKLQNKALGEFRRSAKKLQTEFGIDTQYAESLAADKAKNTLAAFKQPSEVTINPALNGLTKAAKTKQAPAYSEAELKKLEQARKQIEEKETQLTTQKNHLHRNMHDKARYLAEQSLERELTDKETAFLEDYQKKNHIGKRTIQEIMARRRQA</sequence>
<comment type="caution">
    <text evidence="4">The sequence shown here is derived from an EMBL/GenBank/DDBJ whole genome shotgun (WGS) entry which is preliminary data.</text>
</comment>
<dbReference type="SUPFAM" id="SSF53098">
    <property type="entry name" value="Ribonuclease H-like"/>
    <property type="match status" value="1"/>
</dbReference>
<dbReference type="EMBL" id="LDOT01000001">
    <property type="protein sequence ID" value="KLV09597.1"/>
    <property type="molecule type" value="Genomic_DNA"/>
</dbReference>
<evidence type="ECO:0000259" key="2">
    <source>
        <dbReference type="PROSITE" id="PS50994"/>
    </source>
</evidence>
<dbReference type="GO" id="GO:0015074">
    <property type="term" value="P:DNA integration"/>
    <property type="evidence" value="ECO:0007669"/>
    <property type="project" value="InterPro"/>
</dbReference>
<dbReference type="Proteomes" id="UP000036097">
    <property type="component" value="Unassembled WGS sequence"/>
</dbReference>
<evidence type="ECO:0008006" key="6">
    <source>
        <dbReference type="Google" id="ProtNLM"/>
    </source>
</evidence>
<feature type="domain" description="Integrase catalytic" evidence="2">
    <location>
        <begin position="289"/>
        <end position="494"/>
    </location>
</feature>
<evidence type="ECO:0000313" key="4">
    <source>
        <dbReference type="EMBL" id="KLV09597.1"/>
    </source>
</evidence>
<evidence type="ECO:0000313" key="5">
    <source>
        <dbReference type="Proteomes" id="UP000036097"/>
    </source>
</evidence>
<dbReference type="InterPro" id="IPR009061">
    <property type="entry name" value="DNA-bd_dom_put_sf"/>
</dbReference>
<dbReference type="GO" id="GO:0003677">
    <property type="term" value="F:DNA binding"/>
    <property type="evidence" value="ECO:0007669"/>
    <property type="project" value="InterPro"/>
</dbReference>
<dbReference type="RefSeq" id="WP_047876884.1">
    <property type="nucleotide sequence ID" value="NZ_LDOT01000001.1"/>
</dbReference>
<dbReference type="SUPFAM" id="SSF46955">
    <property type="entry name" value="Putative DNA-binding domain"/>
    <property type="match status" value="1"/>
</dbReference>
<keyword evidence="1" id="KW-0175">Coiled coil</keyword>
<dbReference type="Pfam" id="PF02316">
    <property type="entry name" value="HTH_Tnp_Mu_1"/>
    <property type="match status" value="1"/>
</dbReference>
<dbReference type="PATRIC" id="fig|1195763.3.peg.103"/>
<organism evidence="4 5">
    <name type="scientific">Photobacterium aquae</name>
    <dbReference type="NCBI Taxonomy" id="1195763"/>
    <lineage>
        <taxon>Bacteria</taxon>
        <taxon>Pseudomonadati</taxon>
        <taxon>Pseudomonadota</taxon>
        <taxon>Gammaproteobacteria</taxon>
        <taxon>Vibrionales</taxon>
        <taxon>Vibrionaceae</taxon>
        <taxon>Photobacterium</taxon>
    </lineage>
</organism>
<dbReference type="InterPro" id="IPR036397">
    <property type="entry name" value="RNaseH_sf"/>
</dbReference>
<dbReference type="InterPro" id="IPR001584">
    <property type="entry name" value="Integrase_cat-core"/>
</dbReference>
<dbReference type="STRING" id="1195763.ABT56_00485"/>
<dbReference type="InterPro" id="IPR012337">
    <property type="entry name" value="RNaseH-like_sf"/>
</dbReference>
<dbReference type="InterPro" id="IPR036388">
    <property type="entry name" value="WH-like_DNA-bd_sf"/>
</dbReference>
<dbReference type="PROSITE" id="PS50994">
    <property type="entry name" value="INTEGRASE"/>
    <property type="match status" value="1"/>
</dbReference>
<dbReference type="PROSITE" id="PS51702">
    <property type="entry name" value="HTH_MU"/>
    <property type="match status" value="1"/>
</dbReference>
<proteinExistence type="predicted"/>
<dbReference type="AlphaFoldDB" id="A0A0J1K5D8"/>